<gene>
    <name evidence="11" type="ORF">SPBR_03688</name>
</gene>
<dbReference type="AlphaFoldDB" id="A0A0C2JDG0"/>
<feature type="compositionally biased region" description="Low complexity" evidence="7">
    <location>
        <begin position="314"/>
        <end position="329"/>
    </location>
</feature>
<evidence type="ECO:0000259" key="8">
    <source>
        <dbReference type="Pfam" id="PF13191"/>
    </source>
</evidence>
<dbReference type="GeneID" id="63676899"/>
<dbReference type="GO" id="GO:0005664">
    <property type="term" value="C:nuclear origin of replication recognition complex"/>
    <property type="evidence" value="ECO:0007669"/>
    <property type="project" value="TreeGrafter"/>
</dbReference>
<dbReference type="PANTHER" id="PTHR12705">
    <property type="entry name" value="ORIGIN RECOGNITION COMPLEX SUBUNIT 5"/>
    <property type="match status" value="1"/>
</dbReference>
<comment type="caution">
    <text evidence="11">The sequence shown here is derived from an EMBL/GenBank/DDBJ whole genome shotgun (WGS) entry which is preliminary data.</text>
</comment>
<accession>A0A0C2JDG0</accession>
<evidence type="ECO:0000259" key="10">
    <source>
        <dbReference type="Pfam" id="PF21639"/>
    </source>
</evidence>
<evidence type="ECO:0000256" key="7">
    <source>
        <dbReference type="SAM" id="MobiDB-lite"/>
    </source>
</evidence>
<feature type="region of interest" description="Disordered" evidence="7">
    <location>
        <begin position="314"/>
        <end position="334"/>
    </location>
</feature>
<dbReference type="EMBL" id="AWTV01000003">
    <property type="protein sequence ID" value="KIH94987.1"/>
    <property type="molecule type" value="Genomic_DNA"/>
</dbReference>
<organism evidence="11 12">
    <name type="scientific">Sporothrix brasiliensis 5110</name>
    <dbReference type="NCBI Taxonomy" id="1398154"/>
    <lineage>
        <taxon>Eukaryota</taxon>
        <taxon>Fungi</taxon>
        <taxon>Dikarya</taxon>
        <taxon>Ascomycota</taxon>
        <taxon>Pezizomycotina</taxon>
        <taxon>Sordariomycetes</taxon>
        <taxon>Sordariomycetidae</taxon>
        <taxon>Ophiostomatales</taxon>
        <taxon>Ophiostomataceae</taxon>
        <taxon>Sporothrix</taxon>
    </lineage>
</organism>
<dbReference type="Pfam" id="PF21639">
    <property type="entry name" value="ORC5_lid"/>
    <property type="match status" value="1"/>
</dbReference>
<dbReference type="VEuPathDB" id="FungiDB:SPBR_03688"/>
<dbReference type="InterPro" id="IPR027417">
    <property type="entry name" value="P-loop_NTPase"/>
</dbReference>
<dbReference type="InterPro" id="IPR041664">
    <property type="entry name" value="AAA_16"/>
</dbReference>
<dbReference type="Pfam" id="PF14630">
    <property type="entry name" value="ORC5_C"/>
    <property type="match status" value="1"/>
</dbReference>
<feature type="domain" description="ORC5 lid" evidence="10">
    <location>
        <begin position="240"/>
        <end position="299"/>
    </location>
</feature>
<dbReference type="InterPro" id="IPR020796">
    <property type="entry name" value="ORC5"/>
</dbReference>
<name>A0A0C2JDG0_9PEZI</name>
<dbReference type="GO" id="GO:0006270">
    <property type="term" value="P:DNA replication initiation"/>
    <property type="evidence" value="ECO:0007669"/>
    <property type="project" value="TreeGrafter"/>
</dbReference>
<dbReference type="RefSeq" id="XP_040622997.1">
    <property type="nucleotide sequence ID" value="XM_040761978.1"/>
</dbReference>
<evidence type="ECO:0000313" key="12">
    <source>
        <dbReference type="Proteomes" id="UP000031575"/>
    </source>
</evidence>
<dbReference type="HOGENOM" id="CLU_028223_2_0_1"/>
<keyword evidence="6" id="KW-0539">Nucleus</keyword>
<keyword evidence="12" id="KW-1185">Reference proteome</keyword>
<dbReference type="InterPro" id="IPR047088">
    <property type="entry name" value="ORC5_C"/>
</dbReference>
<evidence type="ECO:0000259" key="9">
    <source>
        <dbReference type="Pfam" id="PF14630"/>
    </source>
</evidence>
<evidence type="ECO:0000256" key="3">
    <source>
        <dbReference type="ARBA" id="ARBA00022705"/>
    </source>
</evidence>
<evidence type="ECO:0000256" key="5">
    <source>
        <dbReference type="ARBA" id="ARBA00022840"/>
    </source>
</evidence>
<evidence type="ECO:0000256" key="2">
    <source>
        <dbReference type="ARBA" id="ARBA00006269"/>
    </source>
</evidence>
<dbReference type="GO" id="GO:0003688">
    <property type="term" value="F:DNA replication origin binding"/>
    <property type="evidence" value="ECO:0007669"/>
    <property type="project" value="TreeGrafter"/>
</dbReference>
<proteinExistence type="inferred from homology"/>
<comment type="similarity">
    <text evidence="2">Belongs to the ORC5 family.</text>
</comment>
<dbReference type="Pfam" id="PF13191">
    <property type="entry name" value="AAA_16"/>
    <property type="match status" value="1"/>
</dbReference>
<dbReference type="PANTHER" id="PTHR12705:SF0">
    <property type="entry name" value="ORIGIN RECOGNITION COMPLEX SUBUNIT 5"/>
    <property type="match status" value="1"/>
</dbReference>
<keyword evidence="3" id="KW-0235">DNA replication</keyword>
<evidence type="ECO:0000256" key="6">
    <source>
        <dbReference type="ARBA" id="ARBA00023242"/>
    </source>
</evidence>
<keyword evidence="4" id="KW-0547">Nucleotide-binding</keyword>
<keyword evidence="5" id="KW-0067">ATP-binding</keyword>
<dbReference type="OrthoDB" id="365981at2759"/>
<protein>
    <submittedName>
        <fullName evidence="11">Origin recognition complex subunit 5</fullName>
    </submittedName>
</protein>
<evidence type="ECO:0000256" key="4">
    <source>
        <dbReference type="ARBA" id="ARBA00022741"/>
    </source>
</evidence>
<dbReference type="InterPro" id="IPR048866">
    <property type="entry name" value="ORC5_lid"/>
</dbReference>
<feature type="domain" description="Origin recognition complex subunit 5 C-terminal" evidence="9">
    <location>
        <begin position="353"/>
        <end position="511"/>
    </location>
</feature>
<sequence length="513" mass="55738">MHATSPLGSLEAQPVMHLLQSFPGREQHIKTLSTLVDPSLAPCGNIVVHGTEATGKSAVTAGVLDMFSSAVAPGAARDAGLANGGLKSSLDYAIVDSNKCVTARHLFERTVAKVSDSVRYLGPKARRCETLSQLTVELSNMLQYSEHPEDWRFVLVFDAIDRQRDAPATLLPGLARLSEVIPNLTVIFIVTFPSPFMLRTSFVPHIQFGNYSKAEFVEILSRSPPPALESATQEETNELWTRLCTAVHDSLTRTAGRNLPAFQEACTALWPKFTAPILAGTHGPREFSKLLIAARSHFQDESLLDPRFVVAAAPQAQSQSQPQSQPQSQLVTKDAADSPAENLYAARNLATLLPATARLFLLCAYLASHNATRHDMTLFSTYYHGKKKRRGGMGGGGGRAGPKSKHRKIARKLLGAHSFTLERLMAIFVAVRSEWTRAPPVSAAGRNSAAAIMDSDRNTAIATLASLRLVVRVSGAASDPIDRAGKWRVNVGWEVVRSLGRSMGIEMEDWLID</sequence>
<evidence type="ECO:0000256" key="1">
    <source>
        <dbReference type="ARBA" id="ARBA00004123"/>
    </source>
</evidence>
<dbReference type="Proteomes" id="UP000031575">
    <property type="component" value="Unassembled WGS sequence"/>
</dbReference>
<evidence type="ECO:0000313" key="11">
    <source>
        <dbReference type="EMBL" id="KIH94987.1"/>
    </source>
</evidence>
<comment type="subcellular location">
    <subcellularLocation>
        <location evidence="1">Nucleus</location>
    </subcellularLocation>
</comment>
<dbReference type="SUPFAM" id="SSF52540">
    <property type="entry name" value="P-loop containing nucleoside triphosphate hydrolases"/>
    <property type="match status" value="1"/>
</dbReference>
<dbReference type="Gene3D" id="3.40.50.300">
    <property type="entry name" value="P-loop containing nucleotide triphosphate hydrolases"/>
    <property type="match status" value="1"/>
</dbReference>
<reference evidence="11 12" key="1">
    <citation type="journal article" date="2014" name="BMC Genomics">
        <title>Comparative genomics of the major fungal agents of human and animal Sporotrichosis: Sporothrix schenckii and Sporothrix brasiliensis.</title>
        <authorList>
            <person name="Teixeira M.M."/>
            <person name="de Almeida L.G."/>
            <person name="Kubitschek-Barreira P."/>
            <person name="Alves F.L."/>
            <person name="Kioshima E.S."/>
            <person name="Abadio A.K."/>
            <person name="Fernandes L."/>
            <person name="Derengowski L.S."/>
            <person name="Ferreira K.S."/>
            <person name="Souza R.C."/>
            <person name="Ruiz J.C."/>
            <person name="de Andrade N.C."/>
            <person name="Paes H.C."/>
            <person name="Nicola A.M."/>
            <person name="Albuquerque P."/>
            <person name="Gerber A.L."/>
            <person name="Martins V.P."/>
            <person name="Peconick L.D."/>
            <person name="Neto A.V."/>
            <person name="Chaucanez C.B."/>
            <person name="Silva P.A."/>
            <person name="Cunha O.L."/>
            <person name="de Oliveira F.F."/>
            <person name="dos Santos T.C."/>
            <person name="Barros A.L."/>
            <person name="Soares M.A."/>
            <person name="de Oliveira L.M."/>
            <person name="Marini M.M."/>
            <person name="Villalobos-Duno H."/>
            <person name="Cunha M.M."/>
            <person name="de Hoog S."/>
            <person name="da Silveira J.F."/>
            <person name="Henrissat B."/>
            <person name="Nino-Vega G.A."/>
            <person name="Cisalpino P.S."/>
            <person name="Mora-Montes H.M."/>
            <person name="Almeida S.R."/>
            <person name="Stajich J.E."/>
            <person name="Lopes-Bezerra L.M."/>
            <person name="Vasconcelos A.T."/>
            <person name="Felipe M.S."/>
        </authorList>
    </citation>
    <scope>NUCLEOTIDE SEQUENCE [LARGE SCALE GENOMIC DNA]</scope>
    <source>
        <strain evidence="11 12">5110</strain>
    </source>
</reference>
<feature type="domain" description="Orc1-like AAA ATPase" evidence="8">
    <location>
        <begin position="22"/>
        <end position="187"/>
    </location>
</feature>